<proteinExistence type="predicted"/>
<evidence type="ECO:0000313" key="1">
    <source>
        <dbReference type="EMBL" id="BAQ45922.1"/>
    </source>
</evidence>
<protein>
    <submittedName>
        <fullName evidence="1">Uncharacterized protein</fullName>
    </submittedName>
</protein>
<dbReference type="Proteomes" id="UP000061432">
    <property type="component" value="Chromosome"/>
</dbReference>
<name>A0A0C6FFX9_9HYPH</name>
<reference evidence="1 2" key="1">
    <citation type="journal article" date="2015" name="Genome Announc.">
        <title>Complete Genome Sequence of Methylobacterium aquaticum Strain 22A, Isolated from Racomitrium japonicum Moss.</title>
        <authorList>
            <person name="Tani A."/>
            <person name="Ogura Y."/>
            <person name="Hayashi T."/>
            <person name="Kimbara K."/>
        </authorList>
    </citation>
    <scope>NUCLEOTIDE SEQUENCE [LARGE SCALE GENOMIC DNA]</scope>
    <source>
        <strain evidence="1 2">MA-22A</strain>
    </source>
</reference>
<reference evidence="2" key="2">
    <citation type="submission" date="2015-01" db="EMBL/GenBank/DDBJ databases">
        <title>Complete genome sequence of Methylobacterium aquaticum strain 22A.</title>
        <authorList>
            <person name="Tani A."/>
            <person name="Ogura Y."/>
            <person name="Hayashi T."/>
        </authorList>
    </citation>
    <scope>NUCLEOTIDE SEQUENCE [LARGE SCALE GENOMIC DNA]</scope>
    <source>
        <strain evidence="2">MA-22A</strain>
    </source>
</reference>
<gene>
    <name evidence="1" type="ORF">Maq22A_c13545</name>
</gene>
<dbReference type="KEGG" id="maqu:Maq22A_c13545"/>
<dbReference type="EMBL" id="AP014704">
    <property type="protein sequence ID" value="BAQ45922.1"/>
    <property type="molecule type" value="Genomic_DNA"/>
</dbReference>
<evidence type="ECO:0000313" key="2">
    <source>
        <dbReference type="Proteomes" id="UP000061432"/>
    </source>
</evidence>
<dbReference type="PATRIC" id="fig|270351.10.peg.2612"/>
<sequence>MAPGCPDRSKATIAVNHGGRRPCYPGGMEIVLKFVDPEDWPRPAGWTVVGLVGRLALAYDPERRPFLVGDGEPVPLDPATVNAALYPAIEAAASRLWPSGWAAPLSDVFKLDRRVVTPSRILKKGLPPRVLRALASLADDDEAASRGYLLVALARYVDRYSWPRQGLEESREDVRRDVDACMDALLDARKRGPVFPSRRTEADED</sequence>
<organism evidence="1 2">
    <name type="scientific">Methylobacterium aquaticum</name>
    <dbReference type="NCBI Taxonomy" id="270351"/>
    <lineage>
        <taxon>Bacteria</taxon>
        <taxon>Pseudomonadati</taxon>
        <taxon>Pseudomonadota</taxon>
        <taxon>Alphaproteobacteria</taxon>
        <taxon>Hyphomicrobiales</taxon>
        <taxon>Methylobacteriaceae</taxon>
        <taxon>Methylobacterium</taxon>
    </lineage>
</organism>
<dbReference type="AlphaFoldDB" id="A0A0C6FFX9"/>
<dbReference type="STRING" id="270351.Maq22A_c13545"/>
<accession>A0A0C6FFX9</accession>